<dbReference type="InterPro" id="IPR050090">
    <property type="entry name" value="Tyrosine_recombinase_XerCD"/>
</dbReference>
<evidence type="ECO:0000313" key="8">
    <source>
        <dbReference type="EMBL" id="AMW97934.1"/>
    </source>
</evidence>
<reference evidence="9" key="2">
    <citation type="submission" date="2016-03" db="EMBL/GenBank/DDBJ databases">
        <authorList>
            <person name="Ploux O."/>
        </authorList>
    </citation>
    <scope>NUCLEOTIDE SEQUENCE [LARGE SCALE GENOMIC DNA]</scope>
    <source>
        <strain evidence="9">PP9</strain>
    </source>
</reference>
<dbReference type="InterPro" id="IPR010998">
    <property type="entry name" value="Integrase_recombinase_N"/>
</dbReference>
<dbReference type="GO" id="GO:0015074">
    <property type="term" value="P:DNA integration"/>
    <property type="evidence" value="ECO:0007669"/>
    <property type="project" value="UniProtKB-KW"/>
</dbReference>
<evidence type="ECO:0000256" key="2">
    <source>
        <dbReference type="ARBA" id="ARBA00022908"/>
    </source>
</evidence>
<dbReference type="InterPro" id="IPR044068">
    <property type="entry name" value="CB"/>
</dbReference>
<dbReference type="PANTHER" id="PTHR30349:SF64">
    <property type="entry name" value="PROPHAGE INTEGRASE INTD-RELATED"/>
    <property type="match status" value="1"/>
</dbReference>
<dbReference type="Pfam" id="PF02899">
    <property type="entry name" value="Phage_int_SAM_1"/>
    <property type="match status" value="1"/>
</dbReference>
<evidence type="ECO:0000259" key="7">
    <source>
        <dbReference type="PROSITE" id="PS51900"/>
    </source>
</evidence>
<evidence type="ECO:0000256" key="3">
    <source>
        <dbReference type="ARBA" id="ARBA00023125"/>
    </source>
</evidence>
<dbReference type="KEGG" id="rst:ATY39_00035"/>
<dbReference type="PANTHER" id="PTHR30349">
    <property type="entry name" value="PHAGE INTEGRASE-RELATED"/>
    <property type="match status" value="1"/>
</dbReference>
<dbReference type="Proteomes" id="UP000076021">
    <property type="component" value="Chromosome"/>
</dbReference>
<keyword evidence="4" id="KW-0233">DNA recombination</keyword>
<keyword evidence="2" id="KW-0229">DNA integration</keyword>
<dbReference type="OrthoDB" id="2432698at2"/>
<evidence type="ECO:0000313" key="9">
    <source>
        <dbReference type="Proteomes" id="UP000076021"/>
    </source>
</evidence>
<dbReference type="Gene3D" id="1.10.443.10">
    <property type="entry name" value="Intergrase catalytic core"/>
    <property type="match status" value="1"/>
</dbReference>
<dbReference type="SUPFAM" id="SSF56349">
    <property type="entry name" value="DNA breaking-rejoining enzymes"/>
    <property type="match status" value="1"/>
</dbReference>
<dbReference type="EMBL" id="CP014806">
    <property type="protein sequence ID" value="AMW97934.1"/>
    <property type="molecule type" value="Genomic_DNA"/>
</dbReference>
<sequence>MAKNLLIKHAIDIYMKYLSQKGMSKETARGYRIDIEQFARYMAQKENSPVLVNRIAQVEVEDFIQEARVEHKWAAKTVNRKINSLASFFKYLYKHKEVDENIMENVERVKVPHKERTFLSTEEVMLILKHIDHPTVKSFLYTMANTGLRITECIHLRLQDVDFDKRIIHVINGKGGKDRNIPISYALHNHLQKYLKDVRPEVDSLYFFALQKTGTISRQLINSTLKEACEKAGIQKTVTSHAFRHSFASALVKNDVHVAVIQQLLGHADLRTTTVYLHVQTEDMQAAVNTLSL</sequence>
<evidence type="ECO:0000256" key="1">
    <source>
        <dbReference type="ARBA" id="ARBA00008857"/>
    </source>
</evidence>
<evidence type="ECO:0000259" key="6">
    <source>
        <dbReference type="PROSITE" id="PS51898"/>
    </source>
</evidence>
<accession>A0A143H861</accession>
<dbReference type="InterPro" id="IPR011010">
    <property type="entry name" value="DNA_brk_join_enz"/>
</dbReference>
<dbReference type="PROSITE" id="PS51898">
    <property type="entry name" value="TYR_RECOMBINASE"/>
    <property type="match status" value="1"/>
</dbReference>
<evidence type="ECO:0000256" key="4">
    <source>
        <dbReference type="ARBA" id="ARBA00023172"/>
    </source>
</evidence>
<keyword evidence="9" id="KW-1185">Reference proteome</keyword>
<protein>
    <recommendedName>
        <fullName evidence="10">Tyrosine recombinase XerD</fullName>
    </recommendedName>
</protein>
<dbReference type="InterPro" id="IPR004107">
    <property type="entry name" value="Integrase_SAM-like_N"/>
</dbReference>
<dbReference type="RefSeq" id="WP_066783925.1">
    <property type="nucleotide sequence ID" value="NZ_CP014806.1"/>
</dbReference>
<dbReference type="STRING" id="241244.ATY39_00035"/>
<feature type="domain" description="Tyr recombinase" evidence="6">
    <location>
        <begin position="114"/>
        <end position="289"/>
    </location>
</feature>
<keyword evidence="3 5" id="KW-0238">DNA-binding</keyword>
<dbReference type="PROSITE" id="PS51900">
    <property type="entry name" value="CB"/>
    <property type="match status" value="1"/>
</dbReference>
<comment type="similarity">
    <text evidence="1">Belongs to the 'phage' integrase family.</text>
</comment>
<feature type="domain" description="Core-binding (CB)" evidence="7">
    <location>
        <begin position="5"/>
        <end position="93"/>
    </location>
</feature>
<dbReference type="GO" id="GO:0003677">
    <property type="term" value="F:DNA binding"/>
    <property type="evidence" value="ECO:0007669"/>
    <property type="project" value="UniProtKB-UniRule"/>
</dbReference>
<dbReference type="InterPro" id="IPR013762">
    <property type="entry name" value="Integrase-like_cat_sf"/>
</dbReference>
<gene>
    <name evidence="8" type="ORF">ATY39_00035</name>
</gene>
<dbReference type="GO" id="GO:0006310">
    <property type="term" value="P:DNA recombination"/>
    <property type="evidence" value="ECO:0007669"/>
    <property type="project" value="UniProtKB-KW"/>
</dbReference>
<proteinExistence type="inferred from homology"/>
<evidence type="ECO:0008006" key="10">
    <source>
        <dbReference type="Google" id="ProtNLM"/>
    </source>
</evidence>
<dbReference type="InterPro" id="IPR002104">
    <property type="entry name" value="Integrase_catalytic"/>
</dbReference>
<evidence type="ECO:0000256" key="5">
    <source>
        <dbReference type="PROSITE-ProRule" id="PRU01248"/>
    </source>
</evidence>
<reference evidence="8 9" key="1">
    <citation type="journal article" date="2016" name="Genome Announc.">
        <title>Whole-Genome Sequence of Rummeliibacillus stabekisii Strain PP9 Isolated from Antarctic Soil.</title>
        <authorList>
            <person name="da Mota F.F."/>
            <person name="Vollu R.E."/>
            <person name="Jurelevicius D."/>
            <person name="Seldin L."/>
        </authorList>
    </citation>
    <scope>NUCLEOTIDE SEQUENCE [LARGE SCALE GENOMIC DNA]</scope>
    <source>
        <strain evidence="8 9">PP9</strain>
    </source>
</reference>
<organism evidence="8 9">
    <name type="scientific">Rummeliibacillus stabekisii</name>
    <dbReference type="NCBI Taxonomy" id="241244"/>
    <lineage>
        <taxon>Bacteria</taxon>
        <taxon>Bacillati</taxon>
        <taxon>Bacillota</taxon>
        <taxon>Bacilli</taxon>
        <taxon>Bacillales</taxon>
        <taxon>Caryophanaceae</taxon>
        <taxon>Rummeliibacillus</taxon>
    </lineage>
</organism>
<dbReference type="Gene3D" id="1.10.150.130">
    <property type="match status" value="1"/>
</dbReference>
<name>A0A143H861_9BACL</name>
<dbReference type="Pfam" id="PF00589">
    <property type="entry name" value="Phage_integrase"/>
    <property type="match status" value="1"/>
</dbReference>
<dbReference type="AlphaFoldDB" id="A0A143H861"/>